<feature type="non-terminal residue" evidence="1">
    <location>
        <position position="1"/>
    </location>
</feature>
<evidence type="ECO:0000313" key="2">
    <source>
        <dbReference type="Proteomes" id="UP000054321"/>
    </source>
</evidence>
<reference evidence="2" key="2">
    <citation type="submission" date="2015-01" db="EMBL/GenBank/DDBJ databases">
        <title>Evolutionary Origins and Diversification of the Mycorrhizal Mutualists.</title>
        <authorList>
            <consortium name="DOE Joint Genome Institute"/>
            <consortium name="Mycorrhizal Genomics Consortium"/>
            <person name="Kohler A."/>
            <person name="Kuo A."/>
            <person name="Nagy L.G."/>
            <person name="Floudas D."/>
            <person name="Copeland A."/>
            <person name="Barry K.W."/>
            <person name="Cichocki N."/>
            <person name="Veneault-Fourrey C."/>
            <person name="LaButti K."/>
            <person name="Lindquist E.A."/>
            <person name="Lipzen A."/>
            <person name="Lundell T."/>
            <person name="Morin E."/>
            <person name="Murat C."/>
            <person name="Riley R."/>
            <person name="Ohm R."/>
            <person name="Sun H."/>
            <person name="Tunlid A."/>
            <person name="Henrissat B."/>
            <person name="Grigoriev I.V."/>
            <person name="Hibbett D.S."/>
            <person name="Martin F."/>
        </authorList>
    </citation>
    <scope>NUCLEOTIDE SEQUENCE [LARGE SCALE GENOMIC DNA]</scope>
    <source>
        <strain evidence="2">Zn</strain>
    </source>
</reference>
<sequence>MVPSQVWITNIQWVSTNNCILRIRVSGELYSFYIDSSIMSFRIFVGFHSLNLSFCSFSYELYYSCTLSLLLIFSMLKETCEEIKRSRLTRDFSALAAITPTTHIRKLMIAVLRIDMET</sequence>
<evidence type="ECO:0000313" key="1">
    <source>
        <dbReference type="EMBL" id="KIM99837.1"/>
    </source>
</evidence>
<dbReference type="AlphaFoldDB" id="A0A0C3DD07"/>
<name>A0A0C3DD07_OIDMZ</name>
<organism evidence="1 2">
    <name type="scientific">Oidiodendron maius (strain Zn)</name>
    <dbReference type="NCBI Taxonomy" id="913774"/>
    <lineage>
        <taxon>Eukaryota</taxon>
        <taxon>Fungi</taxon>
        <taxon>Dikarya</taxon>
        <taxon>Ascomycota</taxon>
        <taxon>Pezizomycotina</taxon>
        <taxon>Leotiomycetes</taxon>
        <taxon>Leotiomycetes incertae sedis</taxon>
        <taxon>Myxotrichaceae</taxon>
        <taxon>Oidiodendron</taxon>
    </lineage>
</organism>
<accession>A0A0C3DD07</accession>
<proteinExistence type="predicted"/>
<reference evidence="1 2" key="1">
    <citation type="submission" date="2014-04" db="EMBL/GenBank/DDBJ databases">
        <authorList>
            <consortium name="DOE Joint Genome Institute"/>
            <person name="Kuo A."/>
            <person name="Martino E."/>
            <person name="Perotto S."/>
            <person name="Kohler A."/>
            <person name="Nagy L.G."/>
            <person name="Floudas D."/>
            <person name="Copeland A."/>
            <person name="Barry K.W."/>
            <person name="Cichocki N."/>
            <person name="Veneault-Fourrey C."/>
            <person name="LaButti K."/>
            <person name="Lindquist E.A."/>
            <person name="Lipzen A."/>
            <person name="Lundell T."/>
            <person name="Morin E."/>
            <person name="Murat C."/>
            <person name="Sun H."/>
            <person name="Tunlid A."/>
            <person name="Henrissat B."/>
            <person name="Grigoriev I.V."/>
            <person name="Hibbett D.S."/>
            <person name="Martin F."/>
            <person name="Nordberg H.P."/>
            <person name="Cantor M.N."/>
            <person name="Hua S.X."/>
        </authorList>
    </citation>
    <scope>NUCLEOTIDE SEQUENCE [LARGE SCALE GENOMIC DNA]</scope>
    <source>
        <strain evidence="1 2">Zn</strain>
    </source>
</reference>
<protein>
    <submittedName>
        <fullName evidence="1">Uncharacterized protein</fullName>
    </submittedName>
</protein>
<dbReference type="EMBL" id="KN832878">
    <property type="protein sequence ID" value="KIM99837.1"/>
    <property type="molecule type" value="Genomic_DNA"/>
</dbReference>
<dbReference type="InParanoid" id="A0A0C3DD07"/>
<dbReference type="HOGENOM" id="CLU_2073841_0_0_1"/>
<keyword evidence="2" id="KW-1185">Reference proteome</keyword>
<gene>
    <name evidence="1" type="ORF">OIDMADRAFT_19792</name>
</gene>
<dbReference type="Proteomes" id="UP000054321">
    <property type="component" value="Unassembled WGS sequence"/>
</dbReference>